<evidence type="ECO:0000256" key="1">
    <source>
        <dbReference type="ARBA" id="ARBA00022729"/>
    </source>
</evidence>
<evidence type="ECO:0000256" key="3">
    <source>
        <dbReference type="ARBA" id="ARBA00023139"/>
    </source>
</evidence>
<proteinExistence type="inferred from homology"/>
<dbReference type="PANTHER" id="PTHR38098:SF1">
    <property type="entry name" value="LPS-ASSEMBLY LIPOPROTEIN LPTE"/>
    <property type="match status" value="1"/>
</dbReference>
<evidence type="ECO:0000313" key="7">
    <source>
        <dbReference type="EMBL" id="RPJ68786.1"/>
    </source>
</evidence>
<dbReference type="HAMAP" id="MF_01186">
    <property type="entry name" value="LPS_assembly_LptE"/>
    <property type="match status" value="1"/>
</dbReference>
<comment type="caution">
    <text evidence="7">The sequence shown here is derived from an EMBL/GenBank/DDBJ whole genome shotgun (WGS) entry which is preliminary data.</text>
</comment>
<sequence>MLRIIATALILLPLVFATGCGFALRGTLPLPENTSGVAITAASVQGRLARDFQERLSVYEITYIKEVSAPGAIVIQLQPESLERRLLSVFPTGQVAEYELIYSVNYAVTFPGKAPIESRVEVLRDYQDDPDQVLAKSRELDLVVSEMRKEAADRIIRLLSSQANSAVDAE</sequence>
<name>A0A3N5Y673_9ALTE</name>
<dbReference type="GO" id="GO:0043165">
    <property type="term" value="P:Gram-negative-bacterium-type cell outer membrane assembly"/>
    <property type="evidence" value="ECO:0007669"/>
    <property type="project" value="UniProtKB-UniRule"/>
</dbReference>
<keyword evidence="3 6" id="KW-0564">Palmitate</keyword>
<comment type="similarity">
    <text evidence="6">Belongs to the LptE lipoprotein family.</text>
</comment>
<protein>
    <recommendedName>
        <fullName evidence="6">LPS-assembly lipoprotein LptE</fullName>
    </recommendedName>
</protein>
<dbReference type="AlphaFoldDB" id="A0A3N5Y673"/>
<dbReference type="PANTHER" id="PTHR38098">
    <property type="entry name" value="LPS-ASSEMBLY LIPOPROTEIN LPTE"/>
    <property type="match status" value="1"/>
</dbReference>
<keyword evidence="2 6" id="KW-0472">Membrane</keyword>
<evidence type="ECO:0000256" key="4">
    <source>
        <dbReference type="ARBA" id="ARBA00023237"/>
    </source>
</evidence>
<organism evidence="7 8">
    <name type="scientific">Alteromonas sediminis</name>
    <dbReference type="NCBI Taxonomy" id="2259342"/>
    <lineage>
        <taxon>Bacteria</taxon>
        <taxon>Pseudomonadati</taxon>
        <taxon>Pseudomonadota</taxon>
        <taxon>Gammaproteobacteria</taxon>
        <taxon>Alteromonadales</taxon>
        <taxon>Alteromonadaceae</taxon>
        <taxon>Alteromonas/Salinimonas group</taxon>
        <taxon>Alteromonas</taxon>
    </lineage>
</organism>
<accession>A0A3N5Y673</accession>
<dbReference type="RefSeq" id="WP_124026786.1">
    <property type="nucleotide sequence ID" value="NZ_JBHRSN010000005.1"/>
</dbReference>
<comment type="subunit">
    <text evidence="6">Component of the lipopolysaccharide transport and assembly complex. Interacts with LptD.</text>
</comment>
<dbReference type="Pfam" id="PF04390">
    <property type="entry name" value="LptE"/>
    <property type="match status" value="1"/>
</dbReference>
<dbReference type="GO" id="GO:0001530">
    <property type="term" value="F:lipopolysaccharide binding"/>
    <property type="evidence" value="ECO:0007669"/>
    <property type="project" value="TreeGrafter"/>
</dbReference>
<keyword evidence="5 6" id="KW-0449">Lipoprotein</keyword>
<dbReference type="GO" id="GO:0009279">
    <property type="term" value="C:cell outer membrane"/>
    <property type="evidence" value="ECO:0007669"/>
    <property type="project" value="UniProtKB-SubCell"/>
</dbReference>
<keyword evidence="1 6" id="KW-0732">Signal</keyword>
<dbReference type="GO" id="GO:0015920">
    <property type="term" value="P:lipopolysaccharide transport"/>
    <property type="evidence" value="ECO:0007669"/>
    <property type="project" value="TreeGrafter"/>
</dbReference>
<dbReference type="EMBL" id="RPOK01000001">
    <property type="protein sequence ID" value="RPJ68786.1"/>
    <property type="molecule type" value="Genomic_DNA"/>
</dbReference>
<keyword evidence="8" id="KW-1185">Reference proteome</keyword>
<gene>
    <name evidence="6" type="primary">lptE</name>
    <name evidence="7" type="ORF">DRW07_05170</name>
</gene>
<reference evidence="7 8" key="1">
    <citation type="submission" date="2018-11" db="EMBL/GenBank/DDBJ databases">
        <authorList>
            <person name="Ye M.-Q."/>
            <person name="Du Z.-J."/>
        </authorList>
    </citation>
    <scope>NUCLEOTIDE SEQUENCE [LARGE SCALE GENOMIC DNA]</scope>
    <source>
        <strain evidence="7 8">U0105</strain>
    </source>
</reference>
<evidence type="ECO:0000313" key="8">
    <source>
        <dbReference type="Proteomes" id="UP000275281"/>
    </source>
</evidence>
<comment type="subcellular location">
    <subcellularLocation>
        <location evidence="6">Cell outer membrane</location>
        <topology evidence="6">Lipid-anchor</topology>
    </subcellularLocation>
</comment>
<comment type="function">
    <text evidence="6">Together with LptD, is involved in the assembly of lipopolysaccharide (LPS) at the surface of the outer membrane. Required for the proper assembly of LptD. Binds LPS and may serve as the LPS recognition site at the outer membrane.</text>
</comment>
<evidence type="ECO:0000256" key="5">
    <source>
        <dbReference type="ARBA" id="ARBA00023288"/>
    </source>
</evidence>
<dbReference type="Gene3D" id="3.30.160.150">
    <property type="entry name" value="Lipoprotein like domain"/>
    <property type="match status" value="1"/>
</dbReference>
<dbReference type="GO" id="GO:1990351">
    <property type="term" value="C:transporter complex"/>
    <property type="evidence" value="ECO:0007669"/>
    <property type="project" value="TreeGrafter"/>
</dbReference>
<dbReference type="PROSITE" id="PS51257">
    <property type="entry name" value="PROKAR_LIPOPROTEIN"/>
    <property type="match status" value="1"/>
</dbReference>
<dbReference type="InterPro" id="IPR007485">
    <property type="entry name" value="LPS_assembly_LptE"/>
</dbReference>
<keyword evidence="4 6" id="KW-0998">Cell outer membrane</keyword>
<dbReference type="Proteomes" id="UP000275281">
    <property type="component" value="Unassembled WGS sequence"/>
</dbReference>
<evidence type="ECO:0000256" key="6">
    <source>
        <dbReference type="HAMAP-Rule" id="MF_01186"/>
    </source>
</evidence>
<evidence type="ECO:0000256" key="2">
    <source>
        <dbReference type="ARBA" id="ARBA00023136"/>
    </source>
</evidence>
<dbReference type="OrthoDB" id="5801564at2"/>